<evidence type="ECO:0000313" key="11">
    <source>
        <dbReference type="Proteomes" id="UP000262195"/>
    </source>
</evidence>
<feature type="transmembrane region" description="Helical" evidence="7">
    <location>
        <begin position="289"/>
        <end position="319"/>
    </location>
</feature>
<comment type="subcellular location">
    <subcellularLocation>
        <location evidence="1">Cell membrane</location>
        <topology evidence="1">Multi-pass membrane protein</topology>
    </subcellularLocation>
</comment>
<feature type="domain" description="ABC3 transporter permease C-terminal" evidence="8">
    <location>
        <begin position="299"/>
        <end position="412"/>
    </location>
</feature>
<evidence type="ECO:0000256" key="7">
    <source>
        <dbReference type="SAM" id="Phobius"/>
    </source>
</evidence>
<dbReference type="InterPro" id="IPR050250">
    <property type="entry name" value="Macrolide_Exporter_MacB"/>
</dbReference>
<dbReference type="AlphaFoldDB" id="A0A3D4S5W8"/>
<keyword evidence="3 7" id="KW-0812">Transmembrane</keyword>
<feature type="domain" description="MacB-like periplasmic core" evidence="9">
    <location>
        <begin position="21"/>
        <end position="256"/>
    </location>
</feature>
<gene>
    <name evidence="10" type="ORF">DIW15_04050</name>
</gene>
<dbReference type="STRING" id="1121105.GCA_000421665_01963"/>
<dbReference type="PANTHER" id="PTHR30572">
    <property type="entry name" value="MEMBRANE COMPONENT OF TRANSPORTER-RELATED"/>
    <property type="match status" value="1"/>
</dbReference>
<evidence type="ECO:0000256" key="3">
    <source>
        <dbReference type="ARBA" id="ARBA00022692"/>
    </source>
</evidence>
<evidence type="ECO:0000256" key="1">
    <source>
        <dbReference type="ARBA" id="ARBA00004651"/>
    </source>
</evidence>
<reference evidence="10 11" key="1">
    <citation type="journal article" date="2018" name="Nat. Biotechnol.">
        <title>A standardized bacterial taxonomy based on genome phylogeny substantially revises the tree of life.</title>
        <authorList>
            <person name="Parks D.H."/>
            <person name="Chuvochina M."/>
            <person name="Waite D.W."/>
            <person name="Rinke C."/>
            <person name="Skarshewski A."/>
            <person name="Chaumeil P.A."/>
            <person name="Hugenholtz P."/>
        </authorList>
    </citation>
    <scope>NUCLEOTIDE SEQUENCE [LARGE SCALE GENOMIC DNA]</scope>
    <source>
        <strain evidence="10">UBA11306</strain>
    </source>
</reference>
<evidence type="ECO:0000256" key="6">
    <source>
        <dbReference type="ARBA" id="ARBA00038076"/>
    </source>
</evidence>
<evidence type="ECO:0000256" key="2">
    <source>
        <dbReference type="ARBA" id="ARBA00022475"/>
    </source>
</evidence>
<evidence type="ECO:0000259" key="8">
    <source>
        <dbReference type="Pfam" id="PF02687"/>
    </source>
</evidence>
<name>A0A3D4S5W8_9ENTE</name>
<evidence type="ECO:0000313" key="10">
    <source>
        <dbReference type="EMBL" id="HCS93862.1"/>
    </source>
</evidence>
<proteinExistence type="inferred from homology"/>
<keyword evidence="5 7" id="KW-0472">Membrane</keyword>
<dbReference type="EMBL" id="DQHO01000026">
    <property type="protein sequence ID" value="HCS93862.1"/>
    <property type="molecule type" value="Genomic_DNA"/>
</dbReference>
<feature type="transmembrane region" description="Helical" evidence="7">
    <location>
        <begin position="340"/>
        <end position="366"/>
    </location>
</feature>
<comment type="caution">
    <text evidence="10">The sequence shown here is derived from an EMBL/GenBank/DDBJ whole genome shotgun (WGS) entry which is preliminary data.</text>
</comment>
<feature type="transmembrane region" description="Helical" evidence="7">
    <location>
        <begin position="20"/>
        <end position="41"/>
    </location>
</feature>
<organism evidence="10 11">
    <name type="scientific">Bavariicoccus seileri</name>
    <dbReference type="NCBI Taxonomy" id="549685"/>
    <lineage>
        <taxon>Bacteria</taxon>
        <taxon>Bacillati</taxon>
        <taxon>Bacillota</taxon>
        <taxon>Bacilli</taxon>
        <taxon>Lactobacillales</taxon>
        <taxon>Enterococcaceae</taxon>
        <taxon>Bavariicoccus</taxon>
    </lineage>
</organism>
<protein>
    <submittedName>
        <fullName evidence="10">ABC transporter permease</fullName>
    </submittedName>
</protein>
<accession>A0A3D4S5W8</accession>
<dbReference type="GO" id="GO:0022857">
    <property type="term" value="F:transmembrane transporter activity"/>
    <property type="evidence" value="ECO:0007669"/>
    <property type="project" value="TreeGrafter"/>
</dbReference>
<comment type="similarity">
    <text evidence="6">Belongs to the ABC-4 integral membrane protein family.</text>
</comment>
<dbReference type="InterPro" id="IPR025857">
    <property type="entry name" value="MacB_PCD"/>
</dbReference>
<evidence type="ECO:0000259" key="9">
    <source>
        <dbReference type="Pfam" id="PF12704"/>
    </source>
</evidence>
<evidence type="ECO:0000256" key="5">
    <source>
        <dbReference type="ARBA" id="ARBA00023136"/>
    </source>
</evidence>
<dbReference type="PANTHER" id="PTHR30572:SF4">
    <property type="entry name" value="ABC TRANSPORTER PERMEASE YTRF"/>
    <property type="match status" value="1"/>
</dbReference>
<feature type="transmembrane region" description="Helical" evidence="7">
    <location>
        <begin position="386"/>
        <end position="408"/>
    </location>
</feature>
<dbReference type="GO" id="GO:0005886">
    <property type="term" value="C:plasma membrane"/>
    <property type="evidence" value="ECO:0007669"/>
    <property type="project" value="UniProtKB-SubCell"/>
</dbReference>
<dbReference type="InterPro" id="IPR003838">
    <property type="entry name" value="ABC3_permease_C"/>
</dbReference>
<keyword evidence="2" id="KW-1003">Cell membrane</keyword>
<evidence type="ECO:0000256" key="4">
    <source>
        <dbReference type="ARBA" id="ARBA00022989"/>
    </source>
</evidence>
<keyword evidence="4 7" id="KW-1133">Transmembrane helix</keyword>
<dbReference type="Proteomes" id="UP000262195">
    <property type="component" value="Unassembled WGS sequence"/>
</dbReference>
<dbReference type="Pfam" id="PF12704">
    <property type="entry name" value="MacB_PCD"/>
    <property type="match status" value="1"/>
</dbReference>
<sequence>MIRNILLSTLLSLKVHKLRVFLTMIGIIIGIAAVVTVSSLGEGMREETLSLINAADANAVKITYQSEDSSNEQMYSSESSDFTFSKADMKRLNRIPGVSSVTADFGDSYGMNSSVQSTYSNGDYFGSFFGTQLAAYQKDAPLEIGRNLLKTDEGNNVIVLSGDIVEALSYEMDVTAADLVGSAVNIDGYMFKVVGVKQPIVYDEFGNSAESADYTWNDMATSDVPQTAFTLLTAAKPINAIQLKVSDDTDRASVVSSAVSQLMENYPDVEGYFEEDTSNQQMIDEFNDYLSSMILFLMAITAISLLVGGIGVMNIMYVSVSERKREIGIRRAIGAKPRDIWLQFMLEAVIITFIGGFIGLSLGYGIAQIVSSVVAIPATLTTQTMLISTSVSVLTGLIFGIIPAINAAKINPIKAIYN</sequence>
<dbReference type="Pfam" id="PF02687">
    <property type="entry name" value="FtsX"/>
    <property type="match status" value="1"/>
</dbReference>